<keyword evidence="2" id="KW-1185">Reference proteome</keyword>
<dbReference type="AlphaFoldDB" id="A0A8H4J1S3"/>
<proteinExistence type="predicted"/>
<name>A0A8H4J1S3_9PEZI</name>
<dbReference type="EMBL" id="WWBZ02000010">
    <property type="protein sequence ID" value="KAF4311402.1"/>
    <property type="molecule type" value="Genomic_DNA"/>
</dbReference>
<comment type="caution">
    <text evidence="1">The sequence shown here is derived from an EMBL/GenBank/DDBJ whole genome shotgun (WGS) entry which is preliminary data.</text>
</comment>
<evidence type="ECO:0000313" key="2">
    <source>
        <dbReference type="Proteomes" id="UP000572817"/>
    </source>
</evidence>
<dbReference type="Proteomes" id="UP000572817">
    <property type="component" value="Unassembled WGS sequence"/>
</dbReference>
<accession>A0A8H4J1S3</accession>
<gene>
    <name evidence="1" type="ORF">GTA08_BOTSDO13109</name>
</gene>
<dbReference type="OrthoDB" id="184880at2759"/>
<reference evidence="1" key="1">
    <citation type="submission" date="2020-04" db="EMBL/GenBank/DDBJ databases">
        <title>Genome Assembly and Annotation of Botryosphaeria dothidea sdau 11-99, a Latent Pathogen of Apple Fruit Ring Rot in China.</title>
        <authorList>
            <person name="Yu C."/>
            <person name="Diao Y."/>
            <person name="Lu Q."/>
            <person name="Zhao J."/>
            <person name="Cui S."/>
            <person name="Peng C."/>
            <person name="He B."/>
            <person name="Liu H."/>
        </authorList>
    </citation>
    <scope>NUCLEOTIDE SEQUENCE [LARGE SCALE GENOMIC DNA]</scope>
    <source>
        <strain evidence="1">Sdau11-99</strain>
    </source>
</reference>
<organism evidence="1 2">
    <name type="scientific">Botryosphaeria dothidea</name>
    <dbReference type="NCBI Taxonomy" id="55169"/>
    <lineage>
        <taxon>Eukaryota</taxon>
        <taxon>Fungi</taxon>
        <taxon>Dikarya</taxon>
        <taxon>Ascomycota</taxon>
        <taxon>Pezizomycotina</taxon>
        <taxon>Dothideomycetes</taxon>
        <taxon>Dothideomycetes incertae sedis</taxon>
        <taxon>Botryosphaeriales</taxon>
        <taxon>Botryosphaeriaceae</taxon>
        <taxon>Botryosphaeria</taxon>
    </lineage>
</organism>
<evidence type="ECO:0000313" key="1">
    <source>
        <dbReference type="EMBL" id="KAF4311402.1"/>
    </source>
</evidence>
<protein>
    <submittedName>
        <fullName evidence="1">Uncharacterized protein</fullName>
    </submittedName>
</protein>
<sequence>MSSTSRTPAAEPMTKSHHTIGTAAFNNQVLVFPGAKDILARSNLRILDNAGADGFSLTELRKQLKHAESAELVSADIARFPRETGEMGVGKGVSLVKQDFMEDWPSKWEGTFNLVLQRTCLSFHPTWSSALGGGRIPLVDGAPPYGPIQPAVDPPHARFFKSIGRAPSLADAANGIDPPIPTRLPQLLAEAAAAAAAEGIVLEDVGERRARSKWCMALDVMEMQDLGVQMIEGIVENVEKLWERYPQVRRVGPEEWERLSADVLREVREEGFEIETCAQRAGVLLLRGRRRVQPMGCSFCGCGTWEMTRLLELDGTAPERLLLDGGLCFGDETIEILCSAFDDDADNEDEEE</sequence>